<gene>
    <name evidence="1" type="ORF">S12H4_16625</name>
</gene>
<name>X1RGL5_9ZZZZ</name>
<feature type="non-terminal residue" evidence="1">
    <location>
        <position position="1"/>
    </location>
</feature>
<comment type="caution">
    <text evidence="1">The sequence shown here is derived from an EMBL/GenBank/DDBJ whole genome shotgun (WGS) entry which is preliminary data.</text>
</comment>
<organism evidence="1">
    <name type="scientific">marine sediment metagenome</name>
    <dbReference type="NCBI Taxonomy" id="412755"/>
    <lineage>
        <taxon>unclassified sequences</taxon>
        <taxon>metagenomes</taxon>
        <taxon>ecological metagenomes</taxon>
    </lineage>
</organism>
<evidence type="ECO:0000313" key="1">
    <source>
        <dbReference type="EMBL" id="GAI79758.1"/>
    </source>
</evidence>
<reference evidence="1" key="1">
    <citation type="journal article" date="2014" name="Front. Microbiol.">
        <title>High frequency of phylogenetically diverse reductive dehalogenase-homologous genes in deep subseafloor sedimentary metagenomes.</title>
        <authorList>
            <person name="Kawai M."/>
            <person name="Futagami T."/>
            <person name="Toyoda A."/>
            <person name="Takaki Y."/>
            <person name="Nishi S."/>
            <person name="Hori S."/>
            <person name="Arai W."/>
            <person name="Tsubouchi T."/>
            <person name="Morono Y."/>
            <person name="Uchiyama I."/>
            <person name="Ito T."/>
            <person name="Fujiyama A."/>
            <person name="Inagaki F."/>
            <person name="Takami H."/>
        </authorList>
    </citation>
    <scope>NUCLEOTIDE SEQUENCE</scope>
    <source>
        <strain evidence="1">Expedition CK06-06</strain>
    </source>
</reference>
<dbReference type="AlphaFoldDB" id="X1RGL5"/>
<sequence length="106" mass="11991">ETDEEMAGLVDTLDLPIEATTTYEKWQAALRDELGPRYSDLVGERTWVGVETKYSALPELGLSLARIKHNVGTIREFTELSFRDVETGRFVSRDVVSSALGEWWGR</sequence>
<protein>
    <submittedName>
        <fullName evidence="1">Uncharacterized protein</fullName>
    </submittedName>
</protein>
<accession>X1RGL5</accession>
<proteinExistence type="predicted"/>
<dbReference type="EMBL" id="BARW01008053">
    <property type="protein sequence ID" value="GAI79758.1"/>
    <property type="molecule type" value="Genomic_DNA"/>
</dbReference>